<dbReference type="PRINTS" id="PR00064">
    <property type="entry name" value="RIBOSOMALL35"/>
</dbReference>
<dbReference type="Gene3D" id="4.10.410.60">
    <property type="match status" value="1"/>
</dbReference>
<sequence>MPKQKTHSGSKKRFKVTGSGKIMKQQAGMRHNLEVKASKRKARLNQDQVLAPADAKVIKKLLGR</sequence>
<dbReference type="GO" id="GO:0022625">
    <property type="term" value="C:cytosolic large ribosomal subunit"/>
    <property type="evidence" value="ECO:0007669"/>
    <property type="project" value="TreeGrafter"/>
</dbReference>
<dbReference type="GO" id="GO:0006412">
    <property type="term" value="P:translation"/>
    <property type="evidence" value="ECO:0007669"/>
    <property type="project" value="UniProtKB-UniRule"/>
</dbReference>
<dbReference type="OrthoDB" id="9804851at2"/>
<evidence type="ECO:0000256" key="6">
    <source>
        <dbReference type="RuleBase" id="RU000568"/>
    </source>
</evidence>
<evidence type="ECO:0000313" key="8">
    <source>
        <dbReference type="Proteomes" id="UP000058305"/>
    </source>
</evidence>
<evidence type="ECO:0000256" key="5">
    <source>
        <dbReference type="HAMAP-Rule" id="MF_00514"/>
    </source>
</evidence>
<evidence type="ECO:0000256" key="3">
    <source>
        <dbReference type="ARBA" id="ARBA00023274"/>
    </source>
</evidence>
<evidence type="ECO:0000256" key="1">
    <source>
        <dbReference type="ARBA" id="ARBA00006598"/>
    </source>
</evidence>
<dbReference type="InterPro" id="IPR018265">
    <property type="entry name" value="Ribosomal_bL35_CS"/>
</dbReference>
<dbReference type="STRING" id="412690.SAMN04489834_2649"/>
<dbReference type="InterPro" id="IPR037229">
    <property type="entry name" value="Ribosomal_bL35_sf"/>
</dbReference>
<dbReference type="InterPro" id="IPR001706">
    <property type="entry name" value="Ribosomal_bL35"/>
</dbReference>
<dbReference type="PROSITE" id="PS00936">
    <property type="entry name" value="RIBOSOMAL_L35"/>
    <property type="match status" value="1"/>
</dbReference>
<keyword evidence="8" id="KW-1185">Reference proteome</keyword>
<dbReference type="FunFam" id="4.10.410.60:FF:000001">
    <property type="entry name" value="50S ribosomal protein L35"/>
    <property type="match status" value="1"/>
</dbReference>
<dbReference type="PANTHER" id="PTHR33343:SF1">
    <property type="entry name" value="LARGE RIBOSOMAL SUBUNIT PROTEIN BL35M"/>
    <property type="match status" value="1"/>
</dbReference>
<dbReference type="Pfam" id="PF01632">
    <property type="entry name" value="Ribosomal_L35p"/>
    <property type="match status" value="1"/>
</dbReference>
<keyword evidence="3 5" id="KW-0687">Ribonucleoprotein</keyword>
<evidence type="ECO:0000313" key="7">
    <source>
        <dbReference type="EMBL" id="AMB58936.1"/>
    </source>
</evidence>
<dbReference type="EMBL" id="CP014145">
    <property type="protein sequence ID" value="AMB58936.1"/>
    <property type="molecule type" value="Genomic_DNA"/>
</dbReference>
<dbReference type="RefSeq" id="WP_047406521.1">
    <property type="nucleotide sequence ID" value="NZ_CP014145.1"/>
</dbReference>
<keyword evidence="2 5" id="KW-0689">Ribosomal protein</keyword>
<dbReference type="InterPro" id="IPR021137">
    <property type="entry name" value="Ribosomal_bL35-like"/>
</dbReference>
<name>A0A0X8E204_9MICO</name>
<dbReference type="PANTHER" id="PTHR33343">
    <property type="entry name" value="54S RIBOSOMAL PROTEIN BL35M"/>
    <property type="match status" value="1"/>
</dbReference>
<dbReference type="Proteomes" id="UP000058305">
    <property type="component" value="Chromosome"/>
</dbReference>
<dbReference type="HAMAP" id="MF_00514">
    <property type="entry name" value="Ribosomal_bL35"/>
    <property type="match status" value="1"/>
</dbReference>
<dbReference type="KEGG" id="mvd:AWU67_08740"/>
<dbReference type="GO" id="GO:0003735">
    <property type="term" value="F:structural constituent of ribosome"/>
    <property type="evidence" value="ECO:0007669"/>
    <property type="project" value="InterPro"/>
</dbReference>
<organism evidence="7 8">
    <name type="scientific">Microterricola viridarii</name>
    <dbReference type="NCBI Taxonomy" id="412690"/>
    <lineage>
        <taxon>Bacteria</taxon>
        <taxon>Bacillati</taxon>
        <taxon>Actinomycetota</taxon>
        <taxon>Actinomycetes</taxon>
        <taxon>Micrococcales</taxon>
        <taxon>Microbacteriaceae</taxon>
        <taxon>Microterricola</taxon>
    </lineage>
</organism>
<evidence type="ECO:0000256" key="2">
    <source>
        <dbReference type="ARBA" id="ARBA00022980"/>
    </source>
</evidence>
<reference evidence="8" key="2">
    <citation type="submission" date="2016-01" db="EMBL/GenBank/DDBJ databases">
        <title>First complete genome sequence of a species in the genus Microterricola, an extremophilic cold active enzyme producing strain ERGS5:02 isolated from Sikkim Himalaya.</title>
        <authorList>
            <person name="Kumar R."/>
            <person name="Singh D."/>
            <person name="Swarnkar M.K."/>
        </authorList>
    </citation>
    <scope>NUCLEOTIDE SEQUENCE [LARGE SCALE GENOMIC DNA]</scope>
    <source>
        <strain evidence="8">ERGS5:02</strain>
    </source>
</reference>
<dbReference type="SUPFAM" id="SSF143034">
    <property type="entry name" value="L35p-like"/>
    <property type="match status" value="1"/>
</dbReference>
<reference evidence="7 8" key="1">
    <citation type="journal article" date="2016" name="J. Biotechnol.">
        <title>First complete genome sequence of a species in the genus Microterricola, an extremophilic cold active enzyme producing bacterial strain ERGS5:02 isolated from Sikkim Himalaya.</title>
        <authorList>
            <person name="Himanshu"/>
            <person name="Swarnkar M.K."/>
            <person name="Singh D."/>
            <person name="Kumar R."/>
        </authorList>
    </citation>
    <scope>NUCLEOTIDE SEQUENCE [LARGE SCALE GENOMIC DNA]</scope>
    <source>
        <strain evidence="7 8">ERGS5:02</strain>
    </source>
</reference>
<comment type="similarity">
    <text evidence="1 5 6">Belongs to the bacterial ribosomal protein bL35 family.</text>
</comment>
<dbReference type="NCBIfam" id="TIGR00001">
    <property type="entry name" value="rpmI_bact"/>
    <property type="match status" value="1"/>
</dbReference>
<accession>A0A0X8E204</accession>
<proteinExistence type="inferred from homology"/>
<evidence type="ECO:0000256" key="4">
    <source>
        <dbReference type="ARBA" id="ARBA00071664"/>
    </source>
</evidence>
<gene>
    <name evidence="5" type="primary">rpmI</name>
    <name evidence="7" type="ORF">AWU67_08740</name>
</gene>
<dbReference type="AlphaFoldDB" id="A0A0X8E204"/>
<protein>
    <recommendedName>
        <fullName evidence="4 5">Large ribosomal subunit protein bL35</fullName>
    </recommendedName>
</protein>